<accession>A0A318JLW6</accession>
<proteinExistence type="predicted"/>
<dbReference type="AlphaFoldDB" id="A0A318JLW6"/>
<organism evidence="1 2">
    <name type="scientific">Aquitalea magnusonii</name>
    <dbReference type="NCBI Taxonomy" id="332411"/>
    <lineage>
        <taxon>Bacteria</taxon>
        <taxon>Pseudomonadati</taxon>
        <taxon>Pseudomonadota</taxon>
        <taxon>Betaproteobacteria</taxon>
        <taxon>Neisseriales</taxon>
        <taxon>Chromobacteriaceae</taxon>
        <taxon>Aquitalea</taxon>
    </lineage>
</organism>
<gene>
    <name evidence="1" type="ORF">DFR38_10555</name>
</gene>
<dbReference type="EMBL" id="QJKC01000005">
    <property type="protein sequence ID" value="PXX49019.1"/>
    <property type="molecule type" value="Genomic_DNA"/>
</dbReference>
<evidence type="ECO:0000313" key="2">
    <source>
        <dbReference type="Proteomes" id="UP000248395"/>
    </source>
</evidence>
<dbReference type="Proteomes" id="UP000248395">
    <property type="component" value="Unassembled WGS sequence"/>
</dbReference>
<reference evidence="1 2" key="1">
    <citation type="submission" date="2018-05" db="EMBL/GenBank/DDBJ databases">
        <title>Genomic Encyclopedia of Type Strains, Phase IV (KMG-IV): sequencing the most valuable type-strain genomes for metagenomic binning, comparative biology and taxonomic classification.</title>
        <authorList>
            <person name="Goeker M."/>
        </authorList>
    </citation>
    <scope>NUCLEOTIDE SEQUENCE [LARGE SCALE GENOMIC DNA]</scope>
    <source>
        <strain evidence="1 2">DSM 25134</strain>
    </source>
</reference>
<comment type="caution">
    <text evidence="1">The sequence shown here is derived from an EMBL/GenBank/DDBJ whole genome shotgun (WGS) entry which is preliminary data.</text>
</comment>
<sequence length="100" mass="10959">MQLQTPLAGIVPQLLLCRMEPPIADTTPTGKRMRPTALLKKRLETVGQRFTADDLATATGLTREGAKGIISDSQHAGLIRRTTKRSCRAAVYEKLEALNE</sequence>
<name>A0A318JLW6_9NEIS</name>
<dbReference type="OrthoDB" id="9894915at2"/>
<evidence type="ECO:0000313" key="1">
    <source>
        <dbReference type="EMBL" id="PXX49019.1"/>
    </source>
</evidence>
<dbReference type="RefSeq" id="WP_059286193.1">
    <property type="nucleotide sequence ID" value="NZ_LNQU01000063.1"/>
</dbReference>
<protein>
    <submittedName>
        <fullName evidence="1">Uncharacterized protein</fullName>
    </submittedName>
</protein>
<keyword evidence="2" id="KW-1185">Reference proteome</keyword>